<protein>
    <submittedName>
        <fullName evidence="2">Uncharacterized protein</fullName>
    </submittedName>
</protein>
<keyword evidence="1" id="KW-0812">Transmembrane</keyword>
<dbReference type="Proteomes" id="UP001165308">
    <property type="component" value="Unassembled WGS sequence"/>
</dbReference>
<dbReference type="EMBL" id="JAMJPJ010000001">
    <property type="protein sequence ID" value="MCL7928705.1"/>
    <property type="molecule type" value="Genomic_DNA"/>
</dbReference>
<accession>A0ABT0SLN0</accession>
<gene>
    <name evidence="2" type="ORF">M8006_01710</name>
</gene>
<feature type="transmembrane region" description="Helical" evidence="1">
    <location>
        <begin position="54"/>
        <end position="71"/>
    </location>
</feature>
<sequence length="85" mass="9186">MTENSSSERLREDKLFKVSALSTAVAFILCVSTHVITLFGLAGAVAWLGTIEHALLFLAVGLALLTGYAVFKHRRTCGQHPEQGN</sequence>
<keyword evidence="1" id="KW-0472">Membrane</keyword>
<comment type="caution">
    <text evidence="2">The sequence shown here is derived from an EMBL/GenBank/DDBJ whole genome shotgun (WGS) entry which is preliminary data.</text>
</comment>
<feature type="transmembrane region" description="Helical" evidence="1">
    <location>
        <begin position="21"/>
        <end position="48"/>
    </location>
</feature>
<evidence type="ECO:0000313" key="3">
    <source>
        <dbReference type="Proteomes" id="UP001165308"/>
    </source>
</evidence>
<reference evidence="2" key="1">
    <citation type="submission" date="2022-05" db="EMBL/GenBank/DDBJ databases">
        <title>Halomonas geminus sp. nov. and Halomonas llamarensis sp. nov. isolated from high-altitude salars of the Atacama Desert.</title>
        <authorList>
            <person name="Hintersatz C."/>
            <person name="Rojas L.A."/>
            <person name="Wei T.-S."/>
            <person name="Kutschke S."/>
            <person name="Lehmann F."/>
            <person name="Jain R."/>
            <person name="Pollmann K."/>
        </authorList>
    </citation>
    <scope>NUCLEOTIDE SEQUENCE</scope>
    <source>
        <strain evidence="2">ATCHA</strain>
    </source>
</reference>
<dbReference type="Gene3D" id="1.10.287.910">
    <property type="entry name" value="bacterial mercury transporter, merf"/>
    <property type="match status" value="1"/>
</dbReference>
<organism evidence="2 3">
    <name type="scientific">Halomonas llamarensis</name>
    <dbReference type="NCBI Taxonomy" id="2945104"/>
    <lineage>
        <taxon>Bacteria</taxon>
        <taxon>Pseudomonadati</taxon>
        <taxon>Pseudomonadota</taxon>
        <taxon>Gammaproteobacteria</taxon>
        <taxon>Oceanospirillales</taxon>
        <taxon>Halomonadaceae</taxon>
        <taxon>Halomonas</taxon>
    </lineage>
</organism>
<evidence type="ECO:0000256" key="1">
    <source>
        <dbReference type="SAM" id="Phobius"/>
    </source>
</evidence>
<name>A0ABT0SLN0_9GAMM</name>
<keyword evidence="3" id="KW-1185">Reference proteome</keyword>
<evidence type="ECO:0000313" key="2">
    <source>
        <dbReference type="EMBL" id="MCL7928705.1"/>
    </source>
</evidence>
<dbReference type="RefSeq" id="WP_250079393.1">
    <property type="nucleotide sequence ID" value="NZ_JAMJPJ010000001.1"/>
</dbReference>
<keyword evidence="1" id="KW-1133">Transmembrane helix</keyword>
<proteinExistence type="predicted"/>